<organism evidence="1">
    <name type="scientific">Candidatus Kentrum sp. TUN</name>
    <dbReference type="NCBI Taxonomy" id="2126343"/>
    <lineage>
        <taxon>Bacteria</taxon>
        <taxon>Pseudomonadati</taxon>
        <taxon>Pseudomonadota</taxon>
        <taxon>Gammaproteobacteria</taxon>
        <taxon>Candidatus Kentrum</taxon>
    </lineage>
</organism>
<dbReference type="AlphaFoldDB" id="A0A450ZSF3"/>
<proteinExistence type="predicted"/>
<sequence>MDMDNLKTILDNIKTLDWRNALVSFFVVKRRLLADRSAEYDVLHVEVDEKLRKKLRDIAAGKIKQSNTALEYDFNTADLDDNLLGIPTAETDLQGIINVLQNSEDPPKVGQYEELLGTSMYIARLDIDEQLPLFSVRRVSDSWTTKKVVNLISMVFRDSMLVDLDQQEIFRIDGRVDFFAFDGTLFIADKKNFETALNFRVGMENNRDEIVEEFSELGLFKDPHAISDLVGNKIPRLRKLSQVKKAGYYKDPTFLEKLKEVNEEEKWGIQYSPDGGLLVTEEDIDTVLRVLNNDRLTSKINAETFDADVKHKLPAAP</sequence>
<dbReference type="InterPro" id="IPR032359">
    <property type="entry name" value="KwaB-like"/>
</dbReference>
<evidence type="ECO:0000313" key="1">
    <source>
        <dbReference type="EMBL" id="VFK56712.1"/>
    </source>
</evidence>
<protein>
    <recommendedName>
        <fullName evidence="2">DUF4868 domain-containing protein</fullName>
    </recommendedName>
</protein>
<dbReference type="Pfam" id="PF16162">
    <property type="entry name" value="KwaB"/>
    <property type="match status" value="1"/>
</dbReference>
<reference evidence="1" key="1">
    <citation type="submission" date="2019-02" db="EMBL/GenBank/DDBJ databases">
        <authorList>
            <person name="Gruber-Vodicka R. H."/>
            <person name="Seah K. B. B."/>
        </authorList>
    </citation>
    <scope>NUCLEOTIDE SEQUENCE</scope>
    <source>
        <strain evidence="1">BECK_BY3</strain>
    </source>
</reference>
<gene>
    <name evidence="1" type="ORF">BECKTUN1418F_GA0071002_10947</name>
</gene>
<dbReference type="EMBL" id="CAADFY010000094">
    <property type="protein sequence ID" value="VFK56712.1"/>
    <property type="molecule type" value="Genomic_DNA"/>
</dbReference>
<name>A0A450ZSF3_9GAMM</name>
<evidence type="ECO:0008006" key="2">
    <source>
        <dbReference type="Google" id="ProtNLM"/>
    </source>
</evidence>
<accession>A0A450ZSF3</accession>